<organism evidence="2 3">
    <name type="scientific">Anaerofilum hominis</name>
    <dbReference type="NCBI Taxonomy" id="2763016"/>
    <lineage>
        <taxon>Bacteria</taxon>
        <taxon>Bacillati</taxon>
        <taxon>Bacillota</taxon>
        <taxon>Clostridia</taxon>
        <taxon>Eubacteriales</taxon>
        <taxon>Oscillospiraceae</taxon>
        <taxon>Anaerofilum</taxon>
    </lineage>
</organism>
<gene>
    <name evidence="2" type="ORF">H8S23_05310</name>
</gene>
<sequence length="283" mass="30708">MFRDRGSRAAAAFFRRLRFGAGPGVQDGPGPAGDPQAFTPRPHLRCFRKPWPEAAFFSPVRPPPADGGAGQGDARGFLHLPLEKGCAPQPGPFWRLPGPFWKNCLSPAPGCGKLNRKGPQTGEAEEVEIRLRSYEDRDLPALAQLFYDTVHTVNAGDYDPQQLNAWAPGQIDAARWHETLEAHFSLVAEDGAGGLLGFADLDEAAGYLDRLYVHAAHQGKGVGAVLCTALETRACYAGCRAVTTHASVTARPFFEARGYRVLRAQQVERGGVTLPNFVMEKCL</sequence>
<comment type="caution">
    <text evidence="2">The sequence shown here is derived from an EMBL/GenBank/DDBJ whole genome shotgun (WGS) entry which is preliminary data.</text>
</comment>
<evidence type="ECO:0000313" key="2">
    <source>
        <dbReference type="EMBL" id="MBC5580915.1"/>
    </source>
</evidence>
<evidence type="ECO:0000313" key="3">
    <source>
        <dbReference type="Proteomes" id="UP000659630"/>
    </source>
</evidence>
<name>A0A923I5Y0_9FIRM</name>
<dbReference type="PANTHER" id="PTHR43451:SF1">
    <property type="entry name" value="ACETYLTRANSFERASE"/>
    <property type="match status" value="1"/>
</dbReference>
<accession>A0A923I5Y0</accession>
<feature type="domain" description="N-acetyltransferase" evidence="1">
    <location>
        <begin position="129"/>
        <end position="283"/>
    </location>
</feature>
<dbReference type="SUPFAM" id="SSF55729">
    <property type="entry name" value="Acyl-CoA N-acyltransferases (Nat)"/>
    <property type="match status" value="1"/>
</dbReference>
<dbReference type="InterPro" id="IPR000182">
    <property type="entry name" value="GNAT_dom"/>
</dbReference>
<dbReference type="EMBL" id="JACONZ010000002">
    <property type="protein sequence ID" value="MBC5580915.1"/>
    <property type="molecule type" value="Genomic_DNA"/>
</dbReference>
<proteinExistence type="predicted"/>
<dbReference type="AlphaFoldDB" id="A0A923I5Y0"/>
<dbReference type="CDD" id="cd04301">
    <property type="entry name" value="NAT_SF"/>
    <property type="match status" value="1"/>
</dbReference>
<evidence type="ECO:0000259" key="1">
    <source>
        <dbReference type="PROSITE" id="PS51186"/>
    </source>
</evidence>
<reference evidence="2" key="1">
    <citation type="submission" date="2020-08" db="EMBL/GenBank/DDBJ databases">
        <title>Genome public.</title>
        <authorList>
            <person name="Liu C."/>
            <person name="Sun Q."/>
        </authorList>
    </citation>
    <scope>NUCLEOTIDE SEQUENCE</scope>
    <source>
        <strain evidence="2">BX8</strain>
    </source>
</reference>
<dbReference type="InterPro" id="IPR052564">
    <property type="entry name" value="N-acetyltrans/Recomb-assoc"/>
</dbReference>
<dbReference type="Pfam" id="PF13673">
    <property type="entry name" value="Acetyltransf_10"/>
    <property type="match status" value="1"/>
</dbReference>
<protein>
    <submittedName>
        <fullName evidence="2">GNAT family N-acetyltransferase</fullName>
    </submittedName>
</protein>
<dbReference type="PROSITE" id="PS51186">
    <property type="entry name" value="GNAT"/>
    <property type="match status" value="1"/>
</dbReference>
<keyword evidence="3" id="KW-1185">Reference proteome</keyword>
<dbReference type="Proteomes" id="UP000659630">
    <property type="component" value="Unassembled WGS sequence"/>
</dbReference>
<dbReference type="Gene3D" id="3.40.630.30">
    <property type="match status" value="1"/>
</dbReference>
<dbReference type="InterPro" id="IPR016181">
    <property type="entry name" value="Acyl_CoA_acyltransferase"/>
</dbReference>
<dbReference type="PANTHER" id="PTHR43451">
    <property type="entry name" value="ACETYLTRANSFERASE (GNAT) FAMILY PROTEIN"/>
    <property type="match status" value="1"/>
</dbReference>
<dbReference type="GO" id="GO:0016747">
    <property type="term" value="F:acyltransferase activity, transferring groups other than amino-acyl groups"/>
    <property type="evidence" value="ECO:0007669"/>
    <property type="project" value="InterPro"/>
</dbReference>